<sequence>MRSILIFISCCVSFGLSAQHTTEVEALQKDMLARLTGQKELFAGKNIYLHQRSKSFERELSATFLFESLLRSGLKSGKHHYRKSNKYIFLDLIFKPVKGVNVYGILPATVPTEEYVIFGAHYDSEPGSPGAIDNATGVALNYAVIRQLSKLKERKVNFMVVFFDQEEDDEIGSREFAKKLKEDGKIVHSVHTSDLVGWDENGNRAVELQSPAPFLEKLYRTEAAALGIPVHITKGASSDNRSFLAEGFPTIAISEEFFKDDSTPYIHTAEDTYSTVDFGYLASVTELVYRVMKKIAADENRE</sequence>
<dbReference type="Pfam" id="PF04389">
    <property type="entry name" value="Peptidase_M28"/>
    <property type="match status" value="1"/>
</dbReference>
<dbReference type="Gene3D" id="3.40.630.10">
    <property type="entry name" value="Zn peptidases"/>
    <property type="match status" value="1"/>
</dbReference>
<accession>A0A6P0UP53</accession>
<dbReference type="GO" id="GO:0008235">
    <property type="term" value="F:metalloexopeptidase activity"/>
    <property type="evidence" value="ECO:0007669"/>
    <property type="project" value="InterPro"/>
</dbReference>
<keyword evidence="3" id="KW-1185">Reference proteome</keyword>
<dbReference type="Proteomes" id="UP000468581">
    <property type="component" value="Unassembled WGS sequence"/>
</dbReference>
<evidence type="ECO:0000313" key="3">
    <source>
        <dbReference type="Proteomes" id="UP000468581"/>
    </source>
</evidence>
<dbReference type="InterPro" id="IPR045175">
    <property type="entry name" value="M28_fam"/>
</dbReference>
<dbReference type="SUPFAM" id="SSF53187">
    <property type="entry name" value="Zn-dependent exopeptidases"/>
    <property type="match status" value="1"/>
</dbReference>
<organism evidence="2 3">
    <name type="scientific">Leptobacterium flavescens</name>
    <dbReference type="NCBI Taxonomy" id="472055"/>
    <lineage>
        <taxon>Bacteria</taxon>
        <taxon>Pseudomonadati</taxon>
        <taxon>Bacteroidota</taxon>
        <taxon>Flavobacteriia</taxon>
        <taxon>Flavobacteriales</taxon>
        <taxon>Flavobacteriaceae</taxon>
        <taxon>Leptobacterium</taxon>
    </lineage>
</organism>
<comment type="caution">
    <text evidence="2">The sequence shown here is derived from an EMBL/GenBank/DDBJ whole genome shotgun (WGS) entry which is preliminary data.</text>
</comment>
<dbReference type="PANTHER" id="PTHR12147:SF26">
    <property type="entry name" value="PEPTIDASE M28 DOMAIN-CONTAINING PROTEIN"/>
    <property type="match status" value="1"/>
</dbReference>
<evidence type="ECO:0000259" key="1">
    <source>
        <dbReference type="Pfam" id="PF04389"/>
    </source>
</evidence>
<dbReference type="GO" id="GO:0006508">
    <property type="term" value="P:proteolysis"/>
    <property type="evidence" value="ECO:0007669"/>
    <property type="project" value="InterPro"/>
</dbReference>
<name>A0A6P0UP53_9FLAO</name>
<dbReference type="PANTHER" id="PTHR12147">
    <property type="entry name" value="METALLOPEPTIDASE M28 FAMILY MEMBER"/>
    <property type="match status" value="1"/>
</dbReference>
<keyword evidence="2" id="KW-0378">Hydrolase</keyword>
<feature type="domain" description="Peptidase M28" evidence="1">
    <location>
        <begin position="101"/>
        <end position="291"/>
    </location>
</feature>
<dbReference type="AlphaFoldDB" id="A0A6P0UP53"/>
<dbReference type="EMBL" id="JAABOO010000002">
    <property type="protein sequence ID" value="NER13619.1"/>
    <property type="molecule type" value="Genomic_DNA"/>
</dbReference>
<proteinExistence type="predicted"/>
<evidence type="ECO:0000313" key="2">
    <source>
        <dbReference type="EMBL" id="NER13619.1"/>
    </source>
</evidence>
<reference evidence="2 3" key="1">
    <citation type="submission" date="2020-01" db="EMBL/GenBank/DDBJ databases">
        <title>Leptobacterium flavescens.</title>
        <authorList>
            <person name="Wang G."/>
        </authorList>
    </citation>
    <scope>NUCLEOTIDE SEQUENCE [LARGE SCALE GENOMIC DNA]</scope>
    <source>
        <strain evidence="2 3">KCTC 22160</strain>
    </source>
</reference>
<dbReference type="InterPro" id="IPR007484">
    <property type="entry name" value="Peptidase_M28"/>
</dbReference>
<protein>
    <submittedName>
        <fullName evidence="2">M20/M25/M40 family metallo-hydrolase</fullName>
    </submittedName>
</protein>
<dbReference type="RefSeq" id="WP_163606675.1">
    <property type="nucleotide sequence ID" value="NZ_JAABOO010000002.1"/>
</dbReference>
<gene>
    <name evidence="2" type="ORF">GWK08_09235</name>
</gene>